<dbReference type="PANTHER" id="PTHR40661">
    <property type="match status" value="1"/>
</dbReference>
<dbReference type="AlphaFoldDB" id="A0ABD7BY50"/>
<dbReference type="PANTHER" id="PTHR40661:SF3">
    <property type="entry name" value="FELS-1 PROPHAGE TRANSCRIPTIONAL REGULATOR"/>
    <property type="match status" value="1"/>
</dbReference>
<evidence type="ECO:0000256" key="4">
    <source>
        <dbReference type="SAM" id="MobiDB-lite"/>
    </source>
</evidence>
<dbReference type="InterPro" id="IPR036286">
    <property type="entry name" value="LexA/Signal_pep-like_sf"/>
</dbReference>
<sequence length="254" mass="28893">MSAETISVSNMNTPRTRKAKPTPADIEAGKRLRAEWDKHAFSLGLTQEKMADILGGTQGLVSQYLTQRIPLNYRSLLLFSKALNIAPEVIRTDLPEQKLVQPSTNTEDMWADVRSYTQRMGLGTTGPEIAEDVDTHILKFRKDSLHKRHLNYENLVIMHGTGDSMLPDIQASDAIMFDTSDTTPHHKHIYVIITQGAAADEYNVKRCIIDNKKQVFFAADNPLGDHDWKSPRWKDDPNYPIKIIGRVRWVGRWL</sequence>
<feature type="domain" description="HTH cro/C1-type" evidence="5">
    <location>
        <begin position="42"/>
        <end position="90"/>
    </location>
</feature>
<dbReference type="CDD" id="cd00093">
    <property type="entry name" value="HTH_XRE"/>
    <property type="match status" value="1"/>
</dbReference>
<dbReference type="SUPFAM" id="SSF51306">
    <property type="entry name" value="LexA/Signal peptidase"/>
    <property type="match status" value="1"/>
</dbReference>
<evidence type="ECO:0000313" key="6">
    <source>
        <dbReference type="EMBL" id="QPB72562.1"/>
    </source>
</evidence>
<dbReference type="InterPro" id="IPR015927">
    <property type="entry name" value="Peptidase_S24_S26A/B/C"/>
</dbReference>
<keyword evidence="2" id="KW-0238">DNA-binding</keyword>
<feature type="compositionally biased region" description="Polar residues" evidence="4">
    <location>
        <begin position="1"/>
        <end position="14"/>
    </location>
</feature>
<dbReference type="Gene3D" id="2.10.109.10">
    <property type="entry name" value="Umud Fragment, subunit A"/>
    <property type="match status" value="1"/>
</dbReference>
<dbReference type="Gene3D" id="1.10.260.40">
    <property type="entry name" value="lambda repressor-like DNA-binding domains"/>
    <property type="match status" value="1"/>
</dbReference>
<feature type="region of interest" description="Disordered" evidence="4">
    <location>
        <begin position="1"/>
        <end position="25"/>
    </location>
</feature>
<reference evidence="7" key="2">
    <citation type="journal article" date="2020" name="Phytopathology">
        <title>High-Quality Draft Genome Sequence Resources of Eight Xylella fastidiosa Strains Isolated from Citrus, Coffee, Plum, and Hibiscus in South America.</title>
        <authorList>
            <person name="Pierry P.M."/>
            <person name="de Santana W.O."/>
            <person name="Kitajima J.P."/>
            <person name="Martins-Junior J."/>
            <person name="Zaini P.A."/>
            <person name="Uceda-Campos G."/>
            <person name="Feitosa-Junior O.R."/>
            <person name="Pessoa P.I.S."/>
            <person name="Coletta-Filho H.D."/>
            <person name="de Souza A.A."/>
            <person name="Machado M.A."/>
            <person name="Gesteira A.D.S."/>
            <person name="Martins L.F."/>
            <person name="Amaral M.S."/>
            <person name="Beckedorff F.C."/>
            <person name="de Almeida L.G.P."/>
            <person name="de Vasconcelos A.T.R."/>
            <person name="Verjovski-Almeida S."/>
            <person name="Setubal J.C."/>
            <person name="da Silva A.M."/>
        </authorList>
    </citation>
    <scope>NUCLEOTIDE SEQUENCE</scope>
    <source>
        <strain evidence="7">Hib4</strain>
    </source>
</reference>
<evidence type="ECO:0000259" key="5">
    <source>
        <dbReference type="PROSITE" id="PS50943"/>
    </source>
</evidence>
<dbReference type="Pfam" id="PF00717">
    <property type="entry name" value="Peptidase_S24"/>
    <property type="match status" value="1"/>
</dbReference>
<dbReference type="EMBL" id="CP009885">
    <property type="protein sequence ID" value="QPB72562.1"/>
    <property type="molecule type" value="Genomic_DNA"/>
</dbReference>
<reference evidence="8" key="1">
    <citation type="submission" date="2014-11" db="EMBL/GenBank/DDBJ databases">
        <title>Xylella fastidiosa Hib4 Genome Sequencing.</title>
        <authorList>
            <person name="Pierry P.M."/>
            <person name="da Silva A.M."/>
        </authorList>
    </citation>
    <scope>NUCLEOTIDE SEQUENCE [LARGE SCALE GENOMIC DNA]</scope>
    <source>
        <strain evidence="8">Hib4</strain>
    </source>
</reference>
<dbReference type="KEGG" id="xfh:XFHB_13705"/>
<dbReference type="GO" id="GO:0003677">
    <property type="term" value="F:DNA binding"/>
    <property type="evidence" value="ECO:0007669"/>
    <property type="project" value="UniProtKB-KW"/>
</dbReference>
<dbReference type="Proteomes" id="UP000196980">
    <property type="component" value="Chromosome"/>
</dbReference>
<proteinExistence type="predicted"/>
<dbReference type="InterPro" id="IPR001387">
    <property type="entry name" value="Cro/C1-type_HTH"/>
</dbReference>
<evidence type="ECO:0000313" key="8">
    <source>
        <dbReference type="Proteomes" id="UP000196980"/>
    </source>
</evidence>
<accession>A0ABD7BY50</accession>
<evidence type="ECO:0000256" key="1">
    <source>
        <dbReference type="ARBA" id="ARBA00023015"/>
    </source>
</evidence>
<organism evidence="7 8">
    <name type="scientific">Xylella fastidiosa</name>
    <dbReference type="NCBI Taxonomy" id="2371"/>
    <lineage>
        <taxon>Bacteria</taxon>
        <taxon>Pseudomonadati</taxon>
        <taxon>Pseudomonadota</taxon>
        <taxon>Gammaproteobacteria</taxon>
        <taxon>Lysobacterales</taxon>
        <taxon>Lysobacteraceae</taxon>
        <taxon>Xylella</taxon>
    </lineage>
</organism>
<dbReference type="CDD" id="cd06462">
    <property type="entry name" value="Peptidase_S24_S26"/>
    <property type="match status" value="1"/>
</dbReference>
<evidence type="ECO:0000313" key="7">
    <source>
        <dbReference type="EMBL" id="QPB72567.1"/>
    </source>
</evidence>
<dbReference type="InterPro" id="IPR010982">
    <property type="entry name" value="Lambda_DNA-bd_dom_sf"/>
</dbReference>
<dbReference type="EMBL" id="CP009885">
    <property type="protein sequence ID" value="QPB72567.1"/>
    <property type="molecule type" value="Genomic_DNA"/>
</dbReference>
<dbReference type="RefSeq" id="WP_088578134.1">
    <property type="nucleotide sequence ID" value="NZ_CP009885.1"/>
</dbReference>
<keyword evidence="1" id="KW-0805">Transcription regulation</keyword>
<dbReference type="PROSITE" id="PS50943">
    <property type="entry name" value="HTH_CROC1"/>
    <property type="match status" value="1"/>
</dbReference>
<dbReference type="KEGG" id="xfh:XFHB_13725"/>
<keyword evidence="3" id="KW-0804">Transcription</keyword>
<protein>
    <submittedName>
        <fullName evidence="7">Helix-turn-helix transcriptional regulator</fullName>
    </submittedName>
</protein>
<dbReference type="SUPFAM" id="SSF47413">
    <property type="entry name" value="lambda repressor-like DNA-binding domains"/>
    <property type="match status" value="1"/>
</dbReference>
<gene>
    <name evidence="6" type="ORF">XFHB_13705</name>
    <name evidence="7" type="ORF">XFHB_13725</name>
</gene>
<evidence type="ECO:0000256" key="2">
    <source>
        <dbReference type="ARBA" id="ARBA00023125"/>
    </source>
</evidence>
<evidence type="ECO:0000256" key="3">
    <source>
        <dbReference type="ARBA" id="ARBA00023163"/>
    </source>
</evidence>
<name>A0ABD7BY50_XYLFS</name>